<accession>A0A7Z2JJ50</accession>
<dbReference type="KEGG" id="pacs:FAZ98_28790"/>
<dbReference type="InterPro" id="IPR010862">
    <property type="entry name" value="DUF1493"/>
</dbReference>
<protein>
    <submittedName>
        <fullName evidence="1">DUF1493 family protein</fullName>
    </submittedName>
</protein>
<sequence>MASVEPVVTPEWTHLEAFLAEAPIDALVGQRDVRPQADLYRDLDMDHEDIARFLALWAERFSIDMSEFDFDAYYPAAKLTTPAYFGMVMKASFSRNARACLGGRPLTLGALESAMRAQRWNH</sequence>
<evidence type="ECO:0000313" key="1">
    <source>
        <dbReference type="EMBL" id="QGZ65843.1"/>
    </source>
</evidence>
<organism evidence="1 2">
    <name type="scientific">Paraburkholderia acidisoli</name>
    <dbReference type="NCBI Taxonomy" id="2571748"/>
    <lineage>
        <taxon>Bacteria</taxon>
        <taxon>Pseudomonadati</taxon>
        <taxon>Pseudomonadota</taxon>
        <taxon>Betaproteobacteria</taxon>
        <taxon>Burkholderiales</taxon>
        <taxon>Burkholderiaceae</taxon>
        <taxon>Paraburkholderia</taxon>
    </lineage>
</organism>
<dbReference type="OrthoDB" id="9018682at2"/>
<keyword evidence="2" id="KW-1185">Reference proteome</keyword>
<name>A0A7Z2JJ50_9BURK</name>
<dbReference type="EMBL" id="CP046916">
    <property type="protein sequence ID" value="QGZ65843.1"/>
    <property type="molecule type" value="Genomic_DNA"/>
</dbReference>
<dbReference type="AlphaFoldDB" id="A0A7Z2JJ50"/>
<gene>
    <name evidence="1" type="ORF">FAZ98_28790</name>
</gene>
<evidence type="ECO:0000313" key="2">
    <source>
        <dbReference type="Proteomes" id="UP000433577"/>
    </source>
</evidence>
<proteinExistence type="predicted"/>
<reference evidence="1 2" key="1">
    <citation type="submission" date="2019-12" db="EMBL/GenBank/DDBJ databases">
        <title>Paraburkholderia acidiphila 7Q-K02 sp. nov and Paraburkholderia acidisoli DHF22 sp. nov., two strains isolated from forest soil.</title>
        <authorList>
            <person name="Gao Z."/>
            <person name="Qiu L."/>
        </authorList>
    </citation>
    <scope>NUCLEOTIDE SEQUENCE [LARGE SCALE GENOMIC DNA]</scope>
    <source>
        <strain evidence="1 2">DHF22</strain>
    </source>
</reference>
<dbReference type="Proteomes" id="UP000433577">
    <property type="component" value="Chromosome 4"/>
</dbReference>
<dbReference type="Pfam" id="PF07377">
    <property type="entry name" value="DUF1493"/>
    <property type="match status" value="1"/>
</dbReference>
<dbReference type="RefSeq" id="WP_158956698.1">
    <property type="nucleotide sequence ID" value="NZ_CP046916.1"/>
</dbReference>